<dbReference type="InterPro" id="IPR027417">
    <property type="entry name" value="P-loop_NTPase"/>
</dbReference>
<dbReference type="Pfam" id="PF00005">
    <property type="entry name" value="ABC_tran"/>
    <property type="match status" value="1"/>
</dbReference>
<evidence type="ECO:0000256" key="1">
    <source>
        <dbReference type="ARBA" id="ARBA00022448"/>
    </source>
</evidence>
<dbReference type="FunFam" id="3.40.50.300:FF:000134">
    <property type="entry name" value="Iron-enterobactin ABC transporter ATP-binding protein"/>
    <property type="match status" value="1"/>
</dbReference>
<dbReference type="PANTHER" id="PTHR42794">
    <property type="entry name" value="HEMIN IMPORT ATP-BINDING PROTEIN HMUV"/>
    <property type="match status" value="1"/>
</dbReference>
<keyword evidence="2" id="KW-0547">Nucleotide-binding</keyword>
<evidence type="ECO:0000256" key="2">
    <source>
        <dbReference type="ARBA" id="ARBA00022741"/>
    </source>
</evidence>
<dbReference type="SMART" id="SM00382">
    <property type="entry name" value="AAA"/>
    <property type="match status" value="1"/>
</dbReference>
<accession>A0A2U9PYJ8</accession>
<dbReference type="InterPro" id="IPR017871">
    <property type="entry name" value="ABC_transporter-like_CS"/>
</dbReference>
<gene>
    <name evidence="5" type="ORF">D806_059400</name>
</gene>
<dbReference type="Proteomes" id="UP000011200">
    <property type="component" value="Chromosome"/>
</dbReference>
<protein>
    <submittedName>
        <fullName evidence="5">Fe uptake system permease</fullName>
    </submittedName>
</protein>
<dbReference type="CDD" id="cd03214">
    <property type="entry name" value="ABC_Iron-Siderophores_B12_Hemin"/>
    <property type="match status" value="1"/>
</dbReference>
<dbReference type="AlphaFoldDB" id="A0A2U9PYJ8"/>
<proteinExistence type="predicted"/>
<dbReference type="GO" id="GO:0016887">
    <property type="term" value="F:ATP hydrolysis activity"/>
    <property type="evidence" value="ECO:0007669"/>
    <property type="project" value="InterPro"/>
</dbReference>
<reference evidence="5 6" key="1">
    <citation type="journal article" date="2013" name="Genome Announc.">
        <title>Draft genome sequence of MKD8, a conjugal recipient Mycobacterium smegmatis strain.</title>
        <authorList>
            <person name="Gray T.A."/>
            <person name="Palumbo M.J."/>
            <person name="Derbyshire K.M."/>
        </authorList>
    </citation>
    <scope>NUCLEOTIDE SEQUENCE [LARGE SCALE GENOMIC DNA]</scope>
    <source>
        <strain evidence="5 6">MKD8</strain>
    </source>
</reference>
<name>A0A2U9PYJ8_MYCSE</name>
<keyword evidence="1" id="KW-0813">Transport</keyword>
<dbReference type="PROSITE" id="PS00211">
    <property type="entry name" value="ABC_TRANSPORTER_1"/>
    <property type="match status" value="1"/>
</dbReference>
<evidence type="ECO:0000259" key="4">
    <source>
        <dbReference type="PROSITE" id="PS50893"/>
    </source>
</evidence>
<dbReference type="InterPro" id="IPR003439">
    <property type="entry name" value="ABC_transporter-like_ATP-bd"/>
</dbReference>
<evidence type="ECO:0000256" key="3">
    <source>
        <dbReference type="ARBA" id="ARBA00022840"/>
    </source>
</evidence>
<dbReference type="PROSITE" id="PS50893">
    <property type="entry name" value="ABC_TRANSPORTER_2"/>
    <property type="match status" value="1"/>
</dbReference>
<dbReference type="SUPFAM" id="SSF52540">
    <property type="entry name" value="P-loop containing nucleoside triphosphate hydrolases"/>
    <property type="match status" value="1"/>
</dbReference>
<dbReference type="GO" id="GO:0005524">
    <property type="term" value="F:ATP binding"/>
    <property type="evidence" value="ECO:0007669"/>
    <property type="project" value="UniProtKB-KW"/>
</dbReference>
<reference evidence="6" key="2">
    <citation type="submission" date="2018-03" db="EMBL/GenBank/DDBJ databases">
        <authorList>
            <person name="Derbyshire K."/>
            <person name="Gray T.A."/>
            <person name="Champion M."/>
        </authorList>
    </citation>
    <scope>NUCLEOTIDE SEQUENCE [LARGE SCALE GENOMIC DNA]</scope>
    <source>
        <strain evidence="6">MKD8</strain>
    </source>
</reference>
<dbReference type="Gene3D" id="3.40.50.300">
    <property type="entry name" value="P-loop containing nucleotide triphosphate hydrolases"/>
    <property type="match status" value="1"/>
</dbReference>
<dbReference type="InterPro" id="IPR003593">
    <property type="entry name" value="AAA+_ATPase"/>
</dbReference>
<evidence type="ECO:0000313" key="6">
    <source>
        <dbReference type="Proteomes" id="UP000011200"/>
    </source>
</evidence>
<dbReference type="EMBL" id="CP027541">
    <property type="protein sequence ID" value="AWT56880.1"/>
    <property type="molecule type" value="Genomic_DNA"/>
</dbReference>
<feature type="domain" description="ABC transporter" evidence="4">
    <location>
        <begin position="5"/>
        <end position="241"/>
    </location>
</feature>
<evidence type="ECO:0000313" key="5">
    <source>
        <dbReference type="EMBL" id="AWT56880.1"/>
    </source>
</evidence>
<keyword evidence="3" id="KW-0067">ATP-binding</keyword>
<dbReference type="PANTHER" id="PTHR42794:SF2">
    <property type="entry name" value="ABC TRANSPORTER ATP-BINDING PROTEIN"/>
    <property type="match status" value="1"/>
</dbReference>
<sequence length="263" mass="28402">MTAEVRLHRISVVMSTMRRNRPVVDGVSLHVAPGEMVAVVGPNGAGKTTLLRTIYRAQRPTAGNVLIDGADLWKLPRKRAAQRVAAVLQEMTTDFELTVYDIVAMGRTPYKRSFESDNATDREIIASALAALDIADLAHAPFGRLSGGQKQRVLIARSLAQHTDVIVLDEPTNHLDLRHQHDTLRLLRATGSTVIAALHDLNLAAAYCDRICVLDRGQMVAVGAPREVLTVELLAEVYGVDATIGDTAGVPQITVVPGQAAPR</sequence>
<organism evidence="5 6">
    <name type="scientific">Mycolicibacterium smegmatis (strain MKD8)</name>
    <name type="common">Mycobacterium smegmatis</name>
    <dbReference type="NCBI Taxonomy" id="1214915"/>
    <lineage>
        <taxon>Bacteria</taxon>
        <taxon>Bacillati</taxon>
        <taxon>Actinomycetota</taxon>
        <taxon>Actinomycetes</taxon>
        <taxon>Mycobacteriales</taxon>
        <taxon>Mycobacteriaceae</taxon>
        <taxon>Mycolicibacterium</taxon>
    </lineage>
</organism>